<sequence>MASCLAKELTGLVERTVPLSSGCVLLQLISAQALATLLSRDIPTWQSGGPGLIPVEHAITLQYLHQTSQLQIWKGLNLEAPLHLAFRDWSKPLSLLLDHSPTQFCFYGVTWSEVESRIFAPDTESHRVGARNTSITTISKSPPKHASPGEELFKYVPGVLNGVKVVQMGETADLL</sequence>
<reference evidence="1" key="1">
    <citation type="journal article" date="2019" name="bioRxiv">
        <title>The Genome of the Zebra Mussel, Dreissena polymorpha: A Resource for Invasive Species Research.</title>
        <authorList>
            <person name="McCartney M.A."/>
            <person name="Auch B."/>
            <person name="Kono T."/>
            <person name="Mallez S."/>
            <person name="Zhang Y."/>
            <person name="Obille A."/>
            <person name="Becker A."/>
            <person name="Abrahante J.E."/>
            <person name="Garbe J."/>
            <person name="Badalamenti J.P."/>
            <person name="Herman A."/>
            <person name="Mangelson H."/>
            <person name="Liachko I."/>
            <person name="Sullivan S."/>
            <person name="Sone E.D."/>
            <person name="Koren S."/>
            <person name="Silverstein K.A.T."/>
            <person name="Beckman K.B."/>
            <person name="Gohl D.M."/>
        </authorList>
    </citation>
    <scope>NUCLEOTIDE SEQUENCE</scope>
    <source>
        <strain evidence="1">Duluth1</strain>
        <tissue evidence="1">Whole animal</tissue>
    </source>
</reference>
<name>A0A9D4HFY2_DREPO</name>
<comment type="caution">
    <text evidence="1">The sequence shown here is derived from an EMBL/GenBank/DDBJ whole genome shotgun (WGS) entry which is preliminary data.</text>
</comment>
<keyword evidence="2" id="KW-1185">Reference proteome</keyword>
<evidence type="ECO:0000313" key="2">
    <source>
        <dbReference type="Proteomes" id="UP000828390"/>
    </source>
</evidence>
<gene>
    <name evidence="1" type="ORF">DPMN_104674</name>
</gene>
<protein>
    <submittedName>
        <fullName evidence="1">Uncharacterized protein</fullName>
    </submittedName>
</protein>
<organism evidence="1 2">
    <name type="scientific">Dreissena polymorpha</name>
    <name type="common">Zebra mussel</name>
    <name type="synonym">Mytilus polymorpha</name>
    <dbReference type="NCBI Taxonomy" id="45954"/>
    <lineage>
        <taxon>Eukaryota</taxon>
        <taxon>Metazoa</taxon>
        <taxon>Spiralia</taxon>
        <taxon>Lophotrochozoa</taxon>
        <taxon>Mollusca</taxon>
        <taxon>Bivalvia</taxon>
        <taxon>Autobranchia</taxon>
        <taxon>Heteroconchia</taxon>
        <taxon>Euheterodonta</taxon>
        <taxon>Imparidentia</taxon>
        <taxon>Neoheterodontei</taxon>
        <taxon>Myida</taxon>
        <taxon>Dreissenoidea</taxon>
        <taxon>Dreissenidae</taxon>
        <taxon>Dreissena</taxon>
    </lineage>
</organism>
<reference evidence="1" key="2">
    <citation type="submission" date="2020-11" db="EMBL/GenBank/DDBJ databases">
        <authorList>
            <person name="McCartney M.A."/>
            <person name="Auch B."/>
            <person name="Kono T."/>
            <person name="Mallez S."/>
            <person name="Becker A."/>
            <person name="Gohl D.M."/>
            <person name="Silverstein K.A.T."/>
            <person name="Koren S."/>
            <person name="Bechman K.B."/>
            <person name="Herman A."/>
            <person name="Abrahante J.E."/>
            <person name="Garbe J."/>
        </authorList>
    </citation>
    <scope>NUCLEOTIDE SEQUENCE</scope>
    <source>
        <strain evidence="1">Duluth1</strain>
        <tissue evidence="1">Whole animal</tissue>
    </source>
</reference>
<dbReference type="EMBL" id="JAIWYP010000004">
    <property type="protein sequence ID" value="KAH3831407.1"/>
    <property type="molecule type" value="Genomic_DNA"/>
</dbReference>
<accession>A0A9D4HFY2</accession>
<evidence type="ECO:0000313" key="1">
    <source>
        <dbReference type="EMBL" id="KAH3831407.1"/>
    </source>
</evidence>
<dbReference type="AlphaFoldDB" id="A0A9D4HFY2"/>
<dbReference type="Proteomes" id="UP000828390">
    <property type="component" value="Unassembled WGS sequence"/>
</dbReference>
<proteinExistence type="predicted"/>